<accession>A0A0S4IRP9</accession>
<proteinExistence type="predicted"/>
<dbReference type="EMBL" id="CYKH01000314">
    <property type="protein sequence ID" value="CUF39609.1"/>
    <property type="molecule type" value="Genomic_DNA"/>
</dbReference>
<name>A0A0S4IRP9_BODSA</name>
<dbReference type="CDD" id="cd22648">
    <property type="entry name" value="Q4D6Q6-like"/>
    <property type="match status" value="1"/>
</dbReference>
<dbReference type="OMA" id="GSTTMNH"/>
<evidence type="ECO:0000313" key="1">
    <source>
        <dbReference type="EMBL" id="CUF39609.1"/>
    </source>
</evidence>
<dbReference type="OrthoDB" id="274715at2759"/>
<dbReference type="PANTHER" id="PTHR39665">
    <property type="entry name" value="PARAFLAGELLAR ROD COMPONENT-RELATED"/>
    <property type="match status" value="1"/>
</dbReference>
<gene>
    <name evidence="1" type="ORF">BSAL_62145</name>
</gene>
<organism evidence="1 2">
    <name type="scientific">Bodo saltans</name>
    <name type="common">Flagellated protozoan</name>
    <dbReference type="NCBI Taxonomy" id="75058"/>
    <lineage>
        <taxon>Eukaryota</taxon>
        <taxon>Discoba</taxon>
        <taxon>Euglenozoa</taxon>
        <taxon>Kinetoplastea</taxon>
        <taxon>Metakinetoplastina</taxon>
        <taxon>Eubodonida</taxon>
        <taxon>Bodonidae</taxon>
        <taxon>Bodo</taxon>
    </lineage>
</organism>
<evidence type="ECO:0000313" key="2">
    <source>
        <dbReference type="Proteomes" id="UP000051952"/>
    </source>
</evidence>
<dbReference type="VEuPathDB" id="TriTrypDB:BSAL_62145"/>
<evidence type="ECO:0008006" key="3">
    <source>
        <dbReference type="Google" id="ProtNLM"/>
    </source>
</evidence>
<keyword evidence="2" id="KW-1185">Reference proteome</keyword>
<dbReference type="AlphaFoldDB" id="A0A0S4IRP9"/>
<dbReference type="PANTHER" id="PTHR39665:SF2">
    <property type="entry name" value="PARAFLAGELLAR ROD COMPONENT"/>
    <property type="match status" value="1"/>
</dbReference>
<sequence>MSRTDQNLIINVTVNPPEISIVGPIKENTIQKLNTILPTVCTTTNTAKTKFAFNRVENPPHWSGKLSTHFANEEIGQAQLFVTMLDALEEEGGWKLKGSNATNHDVDKVTYKFFFVRAL</sequence>
<protein>
    <recommendedName>
        <fullName evidence="3">Paraflagellar rod component</fullName>
    </recommendedName>
</protein>
<reference evidence="2" key="1">
    <citation type="submission" date="2015-09" db="EMBL/GenBank/DDBJ databases">
        <authorList>
            <consortium name="Pathogen Informatics"/>
        </authorList>
    </citation>
    <scope>NUCLEOTIDE SEQUENCE [LARGE SCALE GENOMIC DNA]</scope>
    <source>
        <strain evidence="2">Lake Konstanz</strain>
    </source>
</reference>
<dbReference type="Proteomes" id="UP000051952">
    <property type="component" value="Unassembled WGS sequence"/>
</dbReference>